<dbReference type="InterPro" id="IPR036882">
    <property type="entry name" value="Alba-like_dom_sf"/>
</dbReference>
<protein>
    <recommendedName>
        <fullName evidence="2">DNA/RNA-binding protein Alba-like domain-containing protein</fullName>
    </recommendedName>
</protein>
<reference evidence="3 4" key="1">
    <citation type="submission" date="2024-04" db="EMBL/GenBank/DDBJ databases">
        <title>The reference genome of an endangered Asteraceae, Deinandra increscens subsp. villosa, native to the Central Coast of California.</title>
        <authorList>
            <person name="Guilliams M."/>
            <person name="Hasenstab-Lehman K."/>
            <person name="Meyer R."/>
            <person name="Mcevoy S."/>
        </authorList>
    </citation>
    <scope>NUCLEOTIDE SEQUENCE [LARGE SCALE GENOMIC DNA]</scope>
    <source>
        <tissue evidence="3">Leaf</tissue>
    </source>
</reference>
<feature type="domain" description="DNA/RNA-binding protein Alba-like" evidence="2">
    <location>
        <begin position="87"/>
        <end position="149"/>
    </location>
</feature>
<keyword evidence="4" id="KW-1185">Reference proteome</keyword>
<evidence type="ECO:0000313" key="4">
    <source>
        <dbReference type="Proteomes" id="UP001408789"/>
    </source>
</evidence>
<dbReference type="AlphaFoldDB" id="A0AAP0H0H1"/>
<dbReference type="GO" id="GO:0005634">
    <property type="term" value="C:nucleus"/>
    <property type="evidence" value="ECO:0007669"/>
    <property type="project" value="TreeGrafter"/>
</dbReference>
<dbReference type="EMBL" id="JBCNJP010000014">
    <property type="protein sequence ID" value="KAK9068191.1"/>
    <property type="molecule type" value="Genomic_DNA"/>
</dbReference>
<comment type="caution">
    <text evidence="3">The sequence shown here is derived from an EMBL/GenBank/DDBJ whole genome shotgun (WGS) entry which is preliminary data.</text>
</comment>
<dbReference type="Proteomes" id="UP001408789">
    <property type="component" value="Unassembled WGS sequence"/>
</dbReference>
<gene>
    <name evidence="3" type="ORF">SSX86_012302</name>
</gene>
<dbReference type="PANTHER" id="PTHR31947:SF30">
    <property type="entry name" value="DNA_RNA-BINDING PROTEIN ALBA"/>
    <property type="match status" value="1"/>
</dbReference>
<dbReference type="PANTHER" id="PTHR31947">
    <property type="entry name" value="DNA/RNA-BINDING PROTEIN ALBA 3"/>
    <property type="match status" value="1"/>
</dbReference>
<dbReference type="GO" id="GO:0003723">
    <property type="term" value="F:RNA binding"/>
    <property type="evidence" value="ECO:0007669"/>
    <property type="project" value="TreeGrafter"/>
</dbReference>
<accession>A0AAP0H0H1</accession>
<dbReference type="Pfam" id="PF01918">
    <property type="entry name" value="Alba"/>
    <property type="match status" value="1"/>
</dbReference>
<dbReference type="Gene3D" id="3.30.110.20">
    <property type="entry name" value="Alba-like domain"/>
    <property type="match status" value="1"/>
</dbReference>
<dbReference type="SUPFAM" id="SSF82704">
    <property type="entry name" value="AlbA-like"/>
    <property type="match status" value="1"/>
</dbReference>
<proteinExistence type="predicted"/>
<name>A0AAP0H0H1_9ASTR</name>
<evidence type="ECO:0000313" key="3">
    <source>
        <dbReference type="EMBL" id="KAK9068191.1"/>
    </source>
</evidence>
<feature type="region of interest" description="Disordered" evidence="1">
    <location>
        <begin position="188"/>
        <end position="231"/>
    </location>
</feature>
<evidence type="ECO:0000256" key="1">
    <source>
        <dbReference type="SAM" id="MobiDB-lite"/>
    </source>
</evidence>
<evidence type="ECO:0000259" key="2">
    <source>
        <dbReference type="Pfam" id="PF01918"/>
    </source>
</evidence>
<dbReference type="InterPro" id="IPR002775">
    <property type="entry name" value="DNA/RNA-bd_Alba-like"/>
</dbReference>
<organism evidence="3 4">
    <name type="scientific">Deinandra increscens subsp. villosa</name>
    <dbReference type="NCBI Taxonomy" id="3103831"/>
    <lineage>
        <taxon>Eukaryota</taxon>
        <taxon>Viridiplantae</taxon>
        <taxon>Streptophyta</taxon>
        <taxon>Embryophyta</taxon>
        <taxon>Tracheophyta</taxon>
        <taxon>Spermatophyta</taxon>
        <taxon>Magnoliopsida</taxon>
        <taxon>eudicotyledons</taxon>
        <taxon>Gunneridae</taxon>
        <taxon>Pentapetalae</taxon>
        <taxon>asterids</taxon>
        <taxon>campanulids</taxon>
        <taxon>Asterales</taxon>
        <taxon>Asteraceae</taxon>
        <taxon>Asteroideae</taxon>
        <taxon>Heliantheae alliance</taxon>
        <taxon>Madieae</taxon>
        <taxon>Madiinae</taxon>
        <taxon>Deinandra</taxon>
    </lineage>
</organism>
<sequence length="231" mass="25987">MSMLPKVSSQVKFSNVLLSLSNFIEVDVDCDERTYTYKIFVPFSARVSLYIVKSARNYTEKKMSEKSAMDEQSNAQVADEMSTRRRIRVSNTKKPFIFYLNLAKRYINRYNNVELSALGRAIPTVVVISEILKEDGLATQKFISISTVKTDDEITGKCIQKPKIEVLMTLNEQYDKPKADVIILKSKRGRAQPKGEIVDGKTDVNNAAGETETKTELEIPAGAAEEDADKQ</sequence>
<dbReference type="InterPro" id="IPR014560">
    <property type="entry name" value="UCP030333_Alba"/>
</dbReference>